<proteinExistence type="predicted"/>
<dbReference type="EMBL" id="MN740348">
    <property type="protein sequence ID" value="QHU01762.1"/>
    <property type="molecule type" value="Genomic_DNA"/>
</dbReference>
<organism evidence="1">
    <name type="scientific">viral metagenome</name>
    <dbReference type="NCBI Taxonomy" id="1070528"/>
    <lineage>
        <taxon>unclassified sequences</taxon>
        <taxon>metagenomes</taxon>
        <taxon>organismal metagenomes</taxon>
    </lineage>
</organism>
<reference evidence="1" key="1">
    <citation type="journal article" date="2020" name="Nature">
        <title>Giant virus diversity and host interactions through global metagenomics.</title>
        <authorList>
            <person name="Schulz F."/>
            <person name="Roux S."/>
            <person name="Paez-Espino D."/>
            <person name="Jungbluth S."/>
            <person name="Walsh D.A."/>
            <person name="Denef V.J."/>
            <person name="McMahon K.D."/>
            <person name="Konstantinidis K.T."/>
            <person name="Eloe-Fadrosh E.A."/>
            <person name="Kyrpides N.C."/>
            <person name="Woyke T."/>
        </authorList>
    </citation>
    <scope>NUCLEOTIDE SEQUENCE</scope>
    <source>
        <strain evidence="1">GVMAG-M-3300025874-2</strain>
    </source>
</reference>
<name>A0A6C0J7Y7_9ZZZZ</name>
<accession>A0A6C0J7Y7</accession>
<protein>
    <submittedName>
        <fullName evidence="1">Uncharacterized protein</fullName>
    </submittedName>
</protein>
<sequence>MSSIKQQISYDYDKLLQLLELYLKGNDETYRDNTTYADREDLKDIYPGAVSSVTTMPLTMESVQKALKWQEQIQSKFQGMLGKKN</sequence>
<evidence type="ECO:0000313" key="1">
    <source>
        <dbReference type="EMBL" id="QHU01762.1"/>
    </source>
</evidence>
<dbReference type="AlphaFoldDB" id="A0A6C0J7Y7"/>